<dbReference type="InterPro" id="IPR010328">
    <property type="entry name" value="DUF928"/>
</dbReference>
<reference evidence="2" key="1">
    <citation type="submission" date="2020-10" db="EMBL/GenBank/DDBJ databases">
        <authorList>
            <person name="Castelo-Branco R."/>
            <person name="Eusebio N."/>
            <person name="Adriana R."/>
            <person name="Vieira A."/>
            <person name="Brugerolle De Fraissinette N."/>
            <person name="Rezende De Castro R."/>
            <person name="Schneider M.P."/>
            <person name="Vasconcelos V."/>
            <person name="Leao P.N."/>
        </authorList>
    </citation>
    <scope>NUCLEOTIDE SEQUENCE</scope>
    <source>
        <strain evidence="2">LEGE 11480</strain>
    </source>
</reference>
<dbReference type="Proteomes" id="UP000625316">
    <property type="component" value="Unassembled WGS sequence"/>
</dbReference>
<gene>
    <name evidence="2" type="ORF">IQ266_02090</name>
</gene>
<protein>
    <submittedName>
        <fullName evidence="2">DUF928 domain-containing protein</fullName>
    </submittedName>
</protein>
<organism evidence="2 3">
    <name type="scientific">Romeriopsis navalis LEGE 11480</name>
    <dbReference type="NCBI Taxonomy" id="2777977"/>
    <lineage>
        <taxon>Bacteria</taxon>
        <taxon>Bacillati</taxon>
        <taxon>Cyanobacteriota</taxon>
        <taxon>Cyanophyceae</taxon>
        <taxon>Leptolyngbyales</taxon>
        <taxon>Leptolyngbyaceae</taxon>
        <taxon>Romeriopsis</taxon>
        <taxon>Romeriopsis navalis</taxon>
    </lineage>
</organism>
<feature type="compositionally biased region" description="Basic residues" evidence="1">
    <location>
        <begin position="39"/>
        <end position="55"/>
    </location>
</feature>
<evidence type="ECO:0000313" key="3">
    <source>
        <dbReference type="Proteomes" id="UP000625316"/>
    </source>
</evidence>
<dbReference type="RefSeq" id="WP_264323370.1">
    <property type="nucleotide sequence ID" value="NZ_JADEXQ010000004.1"/>
</dbReference>
<sequence>MPIFPVCRLLIALGLPVLFTTVTIAGMATPVSARSTVSRRTRRRRYVPRKRRRAPRRTEAGGTRGCSVNTQSANIQLLVPATNVAHTDRGRPTFSWHITNPDQASLPVRFTLIEPGVLKPLYQQTLQANQSGVMQVTLPKTAPTLKADRSYRWMVSWSCDLKRPSEQLHRRAWIERVETDATLNQTLKAAKTVPDQIIAYAQSGIWHEAIDLAANHRQNPQVNPLWQELLQDGKLPAIK</sequence>
<accession>A0A928Z0R4</accession>
<proteinExistence type="predicted"/>
<name>A0A928Z0R4_9CYAN</name>
<dbReference type="EMBL" id="JADEXQ010000004">
    <property type="protein sequence ID" value="MBE9028546.1"/>
    <property type="molecule type" value="Genomic_DNA"/>
</dbReference>
<evidence type="ECO:0000256" key="1">
    <source>
        <dbReference type="SAM" id="MobiDB-lite"/>
    </source>
</evidence>
<dbReference type="AlphaFoldDB" id="A0A928Z0R4"/>
<evidence type="ECO:0000313" key="2">
    <source>
        <dbReference type="EMBL" id="MBE9028546.1"/>
    </source>
</evidence>
<feature type="region of interest" description="Disordered" evidence="1">
    <location>
        <begin position="39"/>
        <end position="66"/>
    </location>
</feature>
<comment type="caution">
    <text evidence="2">The sequence shown here is derived from an EMBL/GenBank/DDBJ whole genome shotgun (WGS) entry which is preliminary data.</text>
</comment>
<dbReference type="Pfam" id="PF06051">
    <property type="entry name" value="DUF928"/>
    <property type="match status" value="1"/>
</dbReference>
<keyword evidence="3" id="KW-1185">Reference proteome</keyword>